<dbReference type="Gene3D" id="3.30.420.40">
    <property type="match status" value="2"/>
</dbReference>
<dbReference type="InterPro" id="IPR013126">
    <property type="entry name" value="Hsp_70_fam"/>
</dbReference>
<dbReference type="PROSITE" id="PS00329">
    <property type="entry name" value="HSP70_2"/>
    <property type="match status" value="1"/>
</dbReference>
<protein>
    <submittedName>
        <fullName evidence="6">Chaperone protein DnaK</fullName>
    </submittedName>
</protein>
<evidence type="ECO:0000256" key="5">
    <source>
        <dbReference type="RuleBase" id="RU003322"/>
    </source>
</evidence>
<keyword evidence="4" id="KW-0143">Chaperone</keyword>
<keyword evidence="2 5" id="KW-0547">Nucleotide-binding</keyword>
<comment type="caution">
    <text evidence="6">The sequence shown here is derived from an EMBL/GenBank/DDBJ whole genome shotgun (WGS) entry which is preliminary data.</text>
</comment>
<evidence type="ECO:0000256" key="4">
    <source>
        <dbReference type="ARBA" id="ARBA00023186"/>
    </source>
</evidence>
<dbReference type="AlphaFoldDB" id="A0A9W6D486"/>
<name>A0A9W6D486_9BACT</name>
<dbReference type="PANTHER" id="PTHR19375">
    <property type="entry name" value="HEAT SHOCK PROTEIN 70KDA"/>
    <property type="match status" value="1"/>
</dbReference>
<dbReference type="Pfam" id="PF00012">
    <property type="entry name" value="HSP70"/>
    <property type="match status" value="2"/>
</dbReference>
<dbReference type="PROSITE" id="PS01036">
    <property type="entry name" value="HSP70_3"/>
    <property type="match status" value="1"/>
</dbReference>
<keyword evidence="3 5" id="KW-0067">ATP-binding</keyword>
<keyword evidence="7" id="KW-1185">Reference proteome</keyword>
<proteinExistence type="inferred from homology"/>
<dbReference type="PROSITE" id="PS00297">
    <property type="entry name" value="HSP70_1"/>
    <property type="match status" value="1"/>
</dbReference>
<evidence type="ECO:0000256" key="2">
    <source>
        <dbReference type="ARBA" id="ARBA00022741"/>
    </source>
</evidence>
<reference evidence="6" key="1">
    <citation type="submission" date="2022-12" db="EMBL/GenBank/DDBJ databases">
        <title>Reference genome sequencing for broad-spectrum identification of bacterial and archaeal isolates by mass spectrometry.</title>
        <authorList>
            <person name="Sekiguchi Y."/>
            <person name="Tourlousse D.M."/>
        </authorList>
    </citation>
    <scope>NUCLEOTIDE SEQUENCE</scope>
    <source>
        <strain evidence="6">ASRB1</strain>
    </source>
</reference>
<dbReference type="InterPro" id="IPR029047">
    <property type="entry name" value="HSP70_peptide-bd_sf"/>
</dbReference>
<organism evidence="6 7">
    <name type="scientific">Desulforhabdus amnigena</name>
    <dbReference type="NCBI Taxonomy" id="40218"/>
    <lineage>
        <taxon>Bacteria</taxon>
        <taxon>Pseudomonadati</taxon>
        <taxon>Thermodesulfobacteriota</taxon>
        <taxon>Syntrophobacteria</taxon>
        <taxon>Syntrophobacterales</taxon>
        <taxon>Syntrophobacteraceae</taxon>
        <taxon>Desulforhabdus</taxon>
    </lineage>
</organism>
<dbReference type="InterPro" id="IPR043129">
    <property type="entry name" value="ATPase_NBD"/>
</dbReference>
<dbReference type="GO" id="GO:0005524">
    <property type="term" value="F:ATP binding"/>
    <property type="evidence" value="ECO:0007669"/>
    <property type="project" value="UniProtKB-KW"/>
</dbReference>
<dbReference type="FunFam" id="3.90.640.10:FF:000003">
    <property type="entry name" value="Molecular chaperone DnaK"/>
    <property type="match status" value="1"/>
</dbReference>
<dbReference type="Gene3D" id="3.90.640.10">
    <property type="entry name" value="Actin, Chain A, domain 4"/>
    <property type="match status" value="1"/>
</dbReference>
<dbReference type="Gene3D" id="2.60.34.10">
    <property type="entry name" value="Substrate Binding Domain Of DNAk, Chain A, domain 1"/>
    <property type="match status" value="1"/>
</dbReference>
<sequence>MGEIICGIDLGTTNSVVAYLNKGKPEAVPVEEGSAIVPSVVSLDESSGELVVGRRARNRLAAFPDHTVRSVKRLMGKDSVIRLGSQEFSPEEVSSLILRYLIHKASEFLGQEIRKAVITVPAYFDDAQRRATIRAGELAGLEVLRIINEPTAAALVYDQVTSEESEPNPYLMVYDLGGGTFDVSILEIKGEIKEVLASCGNAALGGDDFDERLKDFFLRHIKEKTGSDLSGDHAVNVRLRDIAERTKIVLSDQPYASVDEVAVAMIGGEPVNLSLEVSRADFEEMTDDLLAKTLDKVQEALNEASLDPEDIGRIILVGGATRMPAVQEELSEMFNRSIEHSLDPDLCVALGASVQAGLIAGEPLGHILLDVSAHSLGVKTMDEIDPKTGEADYFSVIIRRNSRIPASRSEVYYTMVPNQDGVKVEVFQGESASCAENTLVGQFYFPLKPAPAGSPVTVEFAYDREGIVHVSVNQKGFENSKTVTLNVRQKAFQEVAEGDLMDKPINYISEKARRIINDERLPQDVRDQLKKLTGQYEKAVSSGDDERIDELEDRLLEKIEEAEEVLEDIG</sequence>
<dbReference type="GO" id="GO:0140662">
    <property type="term" value="F:ATP-dependent protein folding chaperone"/>
    <property type="evidence" value="ECO:0007669"/>
    <property type="project" value="InterPro"/>
</dbReference>
<evidence type="ECO:0000256" key="1">
    <source>
        <dbReference type="ARBA" id="ARBA00007381"/>
    </source>
</evidence>
<evidence type="ECO:0000256" key="3">
    <source>
        <dbReference type="ARBA" id="ARBA00022840"/>
    </source>
</evidence>
<accession>A0A9W6D486</accession>
<evidence type="ECO:0000313" key="7">
    <source>
        <dbReference type="Proteomes" id="UP001144372"/>
    </source>
</evidence>
<comment type="similarity">
    <text evidence="1 5">Belongs to the heat shock protein 70 family.</text>
</comment>
<dbReference type="Proteomes" id="UP001144372">
    <property type="component" value="Unassembled WGS sequence"/>
</dbReference>
<gene>
    <name evidence="6" type="primary">dnaK</name>
    <name evidence="6" type="ORF">DAMNIGENAA_12830</name>
</gene>
<evidence type="ECO:0000313" key="6">
    <source>
        <dbReference type="EMBL" id="GLI33850.1"/>
    </source>
</evidence>
<dbReference type="PRINTS" id="PR00301">
    <property type="entry name" value="HEATSHOCK70"/>
</dbReference>
<dbReference type="SUPFAM" id="SSF53067">
    <property type="entry name" value="Actin-like ATPase domain"/>
    <property type="match status" value="2"/>
</dbReference>
<dbReference type="EMBL" id="BSDR01000001">
    <property type="protein sequence ID" value="GLI33850.1"/>
    <property type="molecule type" value="Genomic_DNA"/>
</dbReference>
<dbReference type="InterPro" id="IPR018181">
    <property type="entry name" value="Heat_shock_70_CS"/>
</dbReference>
<dbReference type="RefSeq" id="WP_281793091.1">
    <property type="nucleotide sequence ID" value="NZ_BSDR01000001.1"/>
</dbReference>
<dbReference type="FunFam" id="3.30.420.40:FF:000071">
    <property type="entry name" value="Molecular chaperone DnaK"/>
    <property type="match status" value="1"/>
</dbReference>
<dbReference type="SUPFAM" id="SSF100920">
    <property type="entry name" value="Heat shock protein 70kD (HSP70), peptide-binding domain"/>
    <property type="match status" value="1"/>
</dbReference>